<protein>
    <submittedName>
        <fullName evidence="6">Uncharacterized protein</fullName>
    </submittedName>
</protein>
<evidence type="ECO:0000256" key="1">
    <source>
        <dbReference type="ARBA" id="ARBA00004651"/>
    </source>
</evidence>
<feature type="transmembrane region" description="Helical" evidence="5">
    <location>
        <begin position="143"/>
        <end position="171"/>
    </location>
</feature>
<organism evidence="6 7">
    <name type="scientific">Candidatus Shapirobacteria bacterium GW2011_GWE2_38_30</name>
    <dbReference type="NCBI Taxonomy" id="1618490"/>
    <lineage>
        <taxon>Bacteria</taxon>
        <taxon>Candidatus Shapironibacteriota</taxon>
    </lineage>
</organism>
<dbReference type="Proteomes" id="UP000034406">
    <property type="component" value="Unassembled WGS sequence"/>
</dbReference>
<reference evidence="6 7" key="1">
    <citation type="journal article" date="2015" name="Nature">
        <title>rRNA introns, odd ribosomes, and small enigmatic genomes across a large radiation of phyla.</title>
        <authorList>
            <person name="Brown C.T."/>
            <person name="Hug L.A."/>
            <person name="Thomas B.C."/>
            <person name="Sharon I."/>
            <person name="Castelle C.J."/>
            <person name="Singh A."/>
            <person name="Wilkins M.J."/>
            <person name="Williams K.H."/>
            <person name="Banfield J.F."/>
        </authorList>
    </citation>
    <scope>NUCLEOTIDE SEQUENCE [LARGE SCALE GENOMIC DNA]</scope>
</reference>
<keyword evidence="4 5" id="KW-0472">Membrane</keyword>
<keyword evidence="2 5" id="KW-0812">Transmembrane</keyword>
<dbReference type="Gene3D" id="1.20.1560.10">
    <property type="entry name" value="ABC transporter type 1, transmembrane domain"/>
    <property type="match status" value="1"/>
</dbReference>
<dbReference type="STRING" id="1618490.US90_C0007G0011"/>
<evidence type="ECO:0000256" key="4">
    <source>
        <dbReference type="ARBA" id="ARBA00023136"/>
    </source>
</evidence>
<dbReference type="EMBL" id="LBUT01000007">
    <property type="protein sequence ID" value="KKQ70398.1"/>
    <property type="molecule type" value="Genomic_DNA"/>
</dbReference>
<dbReference type="GO" id="GO:0005886">
    <property type="term" value="C:plasma membrane"/>
    <property type="evidence" value="ECO:0007669"/>
    <property type="project" value="UniProtKB-SubCell"/>
</dbReference>
<comment type="subcellular location">
    <subcellularLocation>
        <location evidence="1">Cell membrane</location>
        <topology evidence="1">Multi-pass membrane protein</topology>
    </subcellularLocation>
</comment>
<proteinExistence type="predicted"/>
<keyword evidence="3 5" id="KW-1133">Transmembrane helix</keyword>
<evidence type="ECO:0000313" key="7">
    <source>
        <dbReference type="Proteomes" id="UP000034406"/>
    </source>
</evidence>
<evidence type="ECO:0000256" key="3">
    <source>
        <dbReference type="ARBA" id="ARBA00022989"/>
    </source>
</evidence>
<feature type="transmembrane region" description="Helical" evidence="5">
    <location>
        <begin position="225"/>
        <end position="245"/>
    </location>
</feature>
<gene>
    <name evidence="6" type="ORF">US90_C0007G0011</name>
</gene>
<dbReference type="GO" id="GO:0005524">
    <property type="term" value="F:ATP binding"/>
    <property type="evidence" value="ECO:0007669"/>
    <property type="project" value="InterPro"/>
</dbReference>
<dbReference type="SUPFAM" id="SSF90123">
    <property type="entry name" value="ABC transporter transmembrane region"/>
    <property type="match status" value="1"/>
</dbReference>
<sequence>MSSQTRKVIFFIFKIINNKILFLFWLSVRFISAILPLITIYLFSLVIRHLENHEPLSKILLVAGILFLNRILDNFLRLKSITKLEHCINDIVFDIHELFLSDLKTKSRDERHAIVQAIRNFADATSVTLNNLKQPGIDSLVSFLFIPAILLFIDARVFVLTMASILIYYSIDHYTTQHYSRLKNNLNTKTENYYAKLQDSNDFDLEKKAYNRHFERLTLWGFTEWFALQNTAVFFHSLILIYLIYTVINGQKEISDLVLIMGYVIETQVLLNSFSSIKDALADMFVGLEHLAKNNDISVIDIDDLI</sequence>
<name>A0A0G0JS84_9BACT</name>
<dbReference type="AlphaFoldDB" id="A0A0G0JS84"/>
<feature type="transmembrane region" description="Helical" evidence="5">
    <location>
        <begin position="20"/>
        <end position="43"/>
    </location>
</feature>
<evidence type="ECO:0000313" key="6">
    <source>
        <dbReference type="EMBL" id="KKQ70398.1"/>
    </source>
</evidence>
<accession>A0A0G0JS84</accession>
<comment type="caution">
    <text evidence="6">The sequence shown here is derived from an EMBL/GenBank/DDBJ whole genome shotgun (WGS) entry which is preliminary data.</text>
</comment>
<dbReference type="InterPro" id="IPR036640">
    <property type="entry name" value="ABC1_TM_sf"/>
</dbReference>
<evidence type="ECO:0000256" key="5">
    <source>
        <dbReference type="SAM" id="Phobius"/>
    </source>
</evidence>
<evidence type="ECO:0000256" key="2">
    <source>
        <dbReference type="ARBA" id="ARBA00022692"/>
    </source>
</evidence>